<accession>A0A7X3EYC9</accession>
<evidence type="ECO:0000259" key="1">
    <source>
        <dbReference type="Pfam" id="PF05707"/>
    </source>
</evidence>
<evidence type="ECO:0000313" key="3">
    <source>
        <dbReference type="EMBL" id="MVD25637.1"/>
    </source>
</evidence>
<dbReference type="Gene3D" id="3.40.50.300">
    <property type="entry name" value="P-loop containing nucleotide triphosphate hydrolases"/>
    <property type="match status" value="1"/>
</dbReference>
<dbReference type="EMBL" id="QZRB01000132">
    <property type="protein sequence ID" value="MVD25637.1"/>
    <property type="molecule type" value="Genomic_DNA"/>
</dbReference>
<dbReference type="Pfam" id="PF05707">
    <property type="entry name" value="Zot"/>
    <property type="match status" value="1"/>
</dbReference>
<protein>
    <submittedName>
        <fullName evidence="3">Zonular occludens toxin</fullName>
    </submittedName>
</protein>
<dbReference type="Proteomes" id="UP000471242">
    <property type="component" value="Unassembled WGS sequence"/>
</dbReference>
<gene>
    <name evidence="2" type="ORF">D6U24_20330</name>
    <name evidence="3" type="ORF">D6U24_20335</name>
</gene>
<sequence>MSIFIHHGAPGSYKTSGALWLRLLPAIKSGRHIITNVRGLNLERM</sequence>
<dbReference type="InterPro" id="IPR027417">
    <property type="entry name" value="P-loop_NTPase"/>
</dbReference>
<feature type="non-terminal residue" evidence="3">
    <location>
        <position position="45"/>
    </location>
</feature>
<proteinExistence type="predicted"/>
<dbReference type="AlphaFoldDB" id="A0A7X3EYC9"/>
<evidence type="ECO:0000313" key="4">
    <source>
        <dbReference type="Proteomes" id="UP000471242"/>
    </source>
</evidence>
<dbReference type="EMBL" id="QZRB01000131">
    <property type="protein sequence ID" value="MVD25636.1"/>
    <property type="molecule type" value="Genomic_DNA"/>
</dbReference>
<evidence type="ECO:0000313" key="2">
    <source>
        <dbReference type="EMBL" id="MVD25636.1"/>
    </source>
</evidence>
<comment type="caution">
    <text evidence="3">The sequence shown here is derived from an EMBL/GenBank/DDBJ whole genome shotgun (WGS) entry which is preliminary data.</text>
</comment>
<feature type="domain" description="Zona occludens toxin N-terminal" evidence="1">
    <location>
        <begin position="2"/>
        <end position="45"/>
    </location>
</feature>
<reference evidence="3 4" key="1">
    <citation type="submission" date="2018-09" db="EMBL/GenBank/DDBJ databases">
        <title>Genomic epidemiology reveals two lineages of Vibrio cholerae that can cause global cholera epidemics despite absence of cholera toxin gene.</title>
        <authorList>
            <person name="Wang H."/>
            <person name="Zen W."/>
            <person name="Yu H."/>
            <person name="Zhang W."/>
            <person name="Pan J."/>
            <person name="Yang C."/>
            <person name="Cui Y."/>
        </authorList>
    </citation>
    <scope>NUCLEOTIDE SEQUENCE [LARGE SCALE GENOMIC DNA]</scope>
    <source>
        <strain evidence="3 4">00-1_S85</strain>
    </source>
</reference>
<dbReference type="InterPro" id="IPR008900">
    <property type="entry name" value="Zot_N"/>
</dbReference>
<organism evidence="3 4">
    <name type="scientific">Vibrio cholerae</name>
    <dbReference type="NCBI Taxonomy" id="666"/>
    <lineage>
        <taxon>Bacteria</taxon>
        <taxon>Pseudomonadati</taxon>
        <taxon>Pseudomonadota</taxon>
        <taxon>Gammaproteobacteria</taxon>
        <taxon>Vibrionales</taxon>
        <taxon>Vibrionaceae</taxon>
        <taxon>Vibrio</taxon>
    </lineage>
</organism>
<name>A0A7X3EYC9_VIBCL</name>